<dbReference type="Gene3D" id="3.10.450.350">
    <property type="match status" value="2"/>
</dbReference>
<dbReference type="GO" id="GO:0030313">
    <property type="term" value="C:cell envelope"/>
    <property type="evidence" value="ECO:0007669"/>
    <property type="project" value="UniProtKB-SubCell"/>
</dbReference>
<evidence type="ECO:0000256" key="3">
    <source>
        <dbReference type="ARBA" id="ARBA00022670"/>
    </source>
</evidence>
<keyword evidence="10" id="KW-1185">Reference proteome</keyword>
<evidence type="ECO:0000256" key="5">
    <source>
        <dbReference type="ARBA" id="ARBA00022801"/>
    </source>
</evidence>
<dbReference type="Gene3D" id="2.70.70.10">
    <property type="entry name" value="Glucose Permease (Domain IIA)"/>
    <property type="match status" value="1"/>
</dbReference>
<keyword evidence="5" id="KW-0378">Hydrolase</keyword>
<dbReference type="GO" id="GO:0006508">
    <property type="term" value="P:proteolysis"/>
    <property type="evidence" value="ECO:0007669"/>
    <property type="project" value="UniProtKB-KW"/>
</dbReference>
<dbReference type="InterPro" id="IPR050570">
    <property type="entry name" value="Cell_wall_metabolism_enzyme"/>
</dbReference>
<evidence type="ECO:0000313" key="10">
    <source>
        <dbReference type="Proteomes" id="UP000267535"/>
    </source>
</evidence>
<evidence type="ECO:0000256" key="7">
    <source>
        <dbReference type="ARBA" id="ARBA00023049"/>
    </source>
</evidence>
<name>A0A3P1SJR3_9GAMM</name>
<dbReference type="Pfam" id="PF19425">
    <property type="entry name" value="Csd3_N2"/>
    <property type="match status" value="1"/>
</dbReference>
<dbReference type="InterPro" id="IPR045834">
    <property type="entry name" value="Csd3_N2"/>
</dbReference>
<evidence type="ECO:0000256" key="4">
    <source>
        <dbReference type="ARBA" id="ARBA00022723"/>
    </source>
</evidence>
<dbReference type="InterPro" id="IPR054512">
    <property type="entry name" value="NMB0315-like_N"/>
</dbReference>
<protein>
    <submittedName>
        <fullName evidence="9">LysM peptidoglycan-binding domain-containing protein</fullName>
    </submittedName>
</protein>
<dbReference type="RefSeq" id="WP_124927899.1">
    <property type="nucleotide sequence ID" value="NZ_BMOH01000010.1"/>
</dbReference>
<dbReference type="EMBL" id="RQXV01000015">
    <property type="protein sequence ID" value="RRC96975.1"/>
    <property type="molecule type" value="Genomic_DNA"/>
</dbReference>
<comment type="subcellular location">
    <subcellularLocation>
        <location evidence="2">Cell envelope</location>
    </subcellularLocation>
</comment>
<keyword evidence="4" id="KW-0479">Metal-binding</keyword>
<organism evidence="9 10">
    <name type="scientific">Amphritea balenae</name>
    <dbReference type="NCBI Taxonomy" id="452629"/>
    <lineage>
        <taxon>Bacteria</taxon>
        <taxon>Pseudomonadati</taxon>
        <taxon>Pseudomonadota</taxon>
        <taxon>Gammaproteobacteria</taxon>
        <taxon>Oceanospirillales</taxon>
        <taxon>Oceanospirillaceae</taxon>
        <taxon>Amphritea</taxon>
    </lineage>
</organism>
<reference evidence="9 10" key="1">
    <citation type="submission" date="2018-11" db="EMBL/GenBank/DDBJ databases">
        <title>The draft genome sequence of Amphritea balenae JAMM 1525T.</title>
        <authorList>
            <person name="Fang Z."/>
            <person name="Zhang Y."/>
            <person name="Han X."/>
        </authorList>
    </citation>
    <scope>NUCLEOTIDE SEQUENCE [LARGE SCALE GENOMIC DNA]</scope>
    <source>
        <strain evidence="9 10">JAMM 1525</strain>
    </source>
</reference>
<keyword evidence="6" id="KW-0862">Zinc</keyword>
<evidence type="ECO:0000256" key="1">
    <source>
        <dbReference type="ARBA" id="ARBA00001947"/>
    </source>
</evidence>
<accession>A0A3P1SJR3</accession>
<dbReference type="InterPro" id="IPR016047">
    <property type="entry name" value="M23ase_b-sheet_dom"/>
</dbReference>
<dbReference type="Pfam" id="PF01551">
    <property type="entry name" value="Peptidase_M23"/>
    <property type="match status" value="1"/>
</dbReference>
<dbReference type="PANTHER" id="PTHR21666:SF288">
    <property type="entry name" value="CELL DIVISION PROTEIN YTFB"/>
    <property type="match status" value="1"/>
</dbReference>
<comment type="caution">
    <text evidence="9">The sequence shown here is derived from an EMBL/GenBank/DDBJ whole genome shotgun (WGS) entry which is preliminary data.</text>
</comment>
<dbReference type="SUPFAM" id="SSF51261">
    <property type="entry name" value="Duplicated hybrid motif"/>
    <property type="match status" value="1"/>
</dbReference>
<dbReference type="PANTHER" id="PTHR21666">
    <property type="entry name" value="PEPTIDASE-RELATED"/>
    <property type="match status" value="1"/>
</dbReference>
<keyword evidence="7" id="KW-0482">Metalloprotease</keyword>
<evidence type="ECO:0000313" key="9">
    <source>
        <dbReference type="EMBL" id="RRC96975.1"/>
    </source>
</evidence>
<dbReference type="InterPro" id="IPR011055">
    <property type="entry name" value="Dup_hybrid_motif"/>
</dbReference>
<dbReference type="Pfam" id="PF22310">
    <property type="entry name" value="NMB0315_dom_I"/>
    <property type="match status" value="1"/>
</dbReference>
<dbReference type="InterPro" id="IPR018392">
    <property type="entry name" value="LysM"/>
</dbReference>
<gene>
    <name evidence="9" type="ORF">EHS89_19760</name>
</gene>
<dbReference type="CDD" id="cd12797">
    <property type="entry name" value="M23_peptidase"/>
    <property type="match status" value="1"/>
</dbReference>
<evidence type="ECO:0000256" key="2">
    <source>
        <dbReference type="ARBA" id="ARBA00004196"/>
    </source>
</evidence>
<sequence>MFLIQRLKQHLPKTHLMAAGICTLIIGTTALLLPSSKVPASDSAQVQIPLSLNEAGIAQQSSDSLAVSDIDKLPATAAGPQVISSIATAPIAAIESQTAEAPKIVEHWQDVKVKSGDTLTSIFKRAGLTPRDVYNVTAAVKGSEALARLYPGQTISFVINESKLHKLKHIRSQLESSVVSATETGYQVEDITKQPKVKTRFAEGSIENSLFYDASQAGLSDKMIMELAAIFGWDIDFVLDLRQGDSFNLVFEEKYLDGKLIGEGNIISAQFVNRGETYTAIRYTDSKGNTSYFNPQGESMRKAFLRSPVDFARISSSFKNRRKHPVLGLTRAHRGTDYAAGTGTPIKAAGEGKIIWRGTKGGYGKCIIVQHGGNITTLYAHMNNYRKGQRTGSRVKQGQVIGYVGKTGLASGPHLHYEFRVNGAHKNPQTVKLPHAAPIDKAERNAFFATAKNALSQLESYKATQLASAAN</sequence>
<keyword evidence="3" id="KW-0645">Protease</keyword>
<comment type="cofactor">
    <cofactor evidence="1">
        <name>Zn(2+)</name>
        <dbReference type="ChEBI" id="CHEBI:29105"/>
    </cofactor>
</comment>
<dbReference type="AlphaFoldDB" id="A0A3P1SJR3"/>
<proteinExistence type="predicted"/>
<dbReference type="PROSITE" id="PS51782">
    <property type="entry name" value="LYSM"/>
    <property type="match status" value="1"/>
</dbReference>
<dbReference type="GO" id="GO:0004222">
    <property type="term" value="F:metalloendopeptidase activity"/>
    <property type="evidence" value="ECO:0007669"/>
    <property type="project" value="TreeGrafter"/>
</dbReference>
<feature type="domain" description="LysM" evidence="8">
    <location>
        <begin position="109"/>
        <end position="157"/>
    </location>
</feature>
<evidence type="ECO:0000256" key="6">
    <source>
        <dbReference type="ARBA" id="ARBA00022833"/>
    </source>
</evidence>
<dbReference type="GO" id="GO:0046872">
    <property type="term" value="F:metal ion binding"/>
    <property type="evidence" value="ECO:0007669"/>
    <property type="project" value="UniProtKB-KW"/>
</dbReference>
<dbReference type="Proteomes" id="UP000267535">
    <property type="component" value="Unassembled WGS sequence"/>
</dbReference>
<evidence type="ECO:0000259" key="8">
    <source>
        <dbReference type="PROSITE" id="PS51782"/>
    </source>
</evidence>
<dbReference type="OrthoDB" id="9805070at2"/>